<keyword evidence="3" id="KW-1185">Reference proteome</keyword>
<dbReference type="Gramene" id="C.cajan_11612.t">
    <property type="protein sequence ID" value="C.cajan_11612.t.cds1"/>
    <property type="gene ID" value="C.cajan_11612"/>
</dbReference>
<organism evidence="2 3">
    <name type="scientific">Cajanus cajan</name>
    <name type="common">Pigeon pea</name>
    <name type="synonym">Cajanus indicus</name>
    <dbReference type="NCBI Taxonomy" id="3821"/>
    <lineage>
        <taxon>Eukaryota</taxon>
        <taxon>Viridiplantae</taxon>
        <taxon>Streptophyta</taxon>
        <taxon>Embryophyta</taxon>
        <taxon>Tracheophyta</taxon>
        <taxon>Spermatophyta</taxon>
        <taxon>Magnoliopsida</taxon>
        <taxon>eudicotyledons</taxon>
        <taxon>Gunneridae</taxon>
        <taxon>Pentapetalae</taxon>
        <taxon>rosids</taxon>
        <taxon>fabids</taxon>
        <taxon>Fabales</taxon>
        <taxon>Fabaceae</taxon>
        <taxon>Papilionoideae</taxon>
        <taxon>50 kb inversion clade</taxon>
        <taxon>NPAAA clade</taxon>
        <taxon>indigoferoid/millettioid clade</taxon>
        <taxon>Phaseoleae</taxon>
        <taxon>Cajanus</taxon>
    </lineage>
</organism>
<dbReference type="PANTHER" id="PTHR42648">
    <property type="entry name" value="TRANSPOSASE, PUTATIVE-RELATED"/>
    <property type="match status" value="1"/>
</dbReference>
<feature type="domain" description="Retroviral polymerase SH3-like" evidence="1">
    <location>
        <begin position="65"/>
        <end position="125"/>
    </location>
</feature>
<evidence type="ECO:0000313" key="3">
    <source>
        <dbReference type="Proteomes" id="UP000075243"/>
    </source>
</evidence>
<reference evidence="2 3" key="1">
    <citation type="journal article" date="2012" name="Nat. Biotechnol.">
        <title>Draft genome sequence of pigeonpea (Cajanus cajan), an orphan legume crop of resource-poor farmers.</title>
        <authorList>
            <person name="Varshney R.K."/>
            <person name="Chen W."/>
            <person name="Li Y."/>
            <person name="Bharti A.K."/>
            <person name="Saxena R.K."/>
            <person name="Schlueter J.A."/>
            <person name="Donoghue M.T."/>
            <person name="Azam S."/>
            <person name="Fan G."/>
            <person name="Whaley A.M."/>
            <person name="Farmer A.D."/>
            <person name="Sheridan J."/>
            <person name="Iwata A."/>
            <person name="Tuteja R."/>
            <person name="Penmetsa R.V."/>
            <person name="Wu W."/>
            <person name="Upadhyaya H.D."/>
            <person name="Yang S.P."/>
            <person name="Shah T."/>
            <person name="Saxena K.B."/>
            <person name="Michael T."/>
            <person name="McCombie W.R."/>
            <person name="Yang B."/>
            <person name="Zhang G."/>
            <person name="Yang H."/>
            <person name="Wang J."/>
            <person name="Spillane C."/>
            <person name="Cook D.R."/>
            <person name="May G.D."/>
            <person name="Xu X."/>
            <person name="Jackson S.A."/>
        </authorList>
    </citation>
    <scope>NUCLEOTIDE SEQUENCE [LARGE SCALE GENOMIC DNA]</scope>
    <source>
        <strain evidence="3">cv. Asha</strain>
    </source>
</reference>
<sequence length="288" mass="32462">HRHILELALTFCFQSHLPLHFWAECISTAIHVIIRLPTPILSRQTPFEKLYGKISSYSHLRGFGCLAYATNVHVSHKFAPRATQCIFLGYPVGQKAYKLYNIDSHQVFTSRDVIFHEDIFPYESISSSPPKTDSVIPFAVPDSSPIQPTHAESAPAIPPIAPLRCSQRTHVRPVALNDYVCNQVSSPKSLLFLSSFPSQGTRYPLCNFISYGCYSPQHRSFIATITNDVEPTCYEQAASHSHWQIAMQSELAALEANNTWFLTPLPPKKASYRLSLGIQNQAQLRWFS</sequence>
<name>A0A151TF64_CAJCA</name>
<dbReference type="Pfam" id="PF25597">
    <property type="entry name" value="SH3_retrovirus"/>
    <property type="match status" value="1"/>
</dbReference>
<dbReference type="Proteomes" id="UP000075243">
    <property type="component" value="Chromosome 6"/>
</dbReference>
<accession>A0A151TF64</accession>
<feature type="non-terminal residue" evidence="2">
    <location>
        <position position="1"/>
    </location>
</feature>
<dbReference type="PANTHER" id="PTHR42648:SF31">
    <property type="entry name" value="RNA-DIRECTED DNA POLYMERASE"/>
    <property type="match status" value="1"/>
</dbReference>
<dbReference type="OMA" id="WAECIST"/>
<dbReference type="InterPro" id="IPR057670">
    <property type="entry name" value="SH3_retrovirus"/>
</dbReference>
<dbReference type="AlphaFoldDB" id="A0A151TF64"/>
<evidence type="ECO:0000313" key="2">
    <source>
        <dbReference type="EMBL" id="KYP65700.1"/>
    </source>
</evidence>
<evidence type="ECO:0000259" key="1">
    <source>
        <dbReference type="Pfam" id="PF25597"/>
    </source>
</evidence>
<proteinExistence type="predicted"/>
<dbReference type="EMBL" id="CM003608">
    <property type="protein sequence ID" value="KYP65700.1"/>
    <property type="molecule type" value="Genomic_DNA"/>
</dbReference>
<gene>
    <name evidence="2" type="ORF">KK1_011962</name>
</gene>
<protein>
    <submittedName>
        <fullName evidence="2">Retrovirus-related Pol polyprotein from transposon TNT 1-94</fullName>
    </submittedName>
</protein>
<dbReference type="InterPro" id="IPR039537">
    <property type="entry name" value="Retrotran_Ty1/copia-like"/>
</dbReference>